<dbReference type="PROSITE" id="PS51753">
    <property type="entry name" value="HBM"/>
    <property type="match status" value="1"/>
</dbReference>
<dbReference type="InterPro" id="IPR004089">
    <property type="entry name" value="MCPsignal_dom"/>
</dbReference>
<dbReference type="InterPro" id="IPR003660">
    <property type="entry name" value="HAMP_dom"/>
</dbReference>
<feature type="domain" description="Methyl-accepting transducer" evidence="10">
    <location>
        <begin position="368"/>
        <end position="604"/>
    </location>
</feature>
<gene>
    <name evidence="13" type="ORF">NJF43_18125</name>
</gene>
<feature type="transmembrane region" description="Helical" evidence="9">
    <location>
        <begin position="289"/>
        <end position="310"/>
    </location>
</feature>
<dbReference type="PROSITE" id="PS50111">
    <property type="entry name" value="CHEMOTAXIS_TRANSDUC_2"/>
    <property type="match status" value="1"/>
</dbReference>
<dbReference type="InterPro" id="IPR032255">
    <property type="entry name" value="HBM"/>
</dbReference>
<dbReference type="InterPro" id="IPR004090">
    <property type="entry name" value="Chemotax_Me-accpt_rcpt"/>
</dbReference>
<evidence type="ECO:0000313" key="13">
    <source>
        <dbReference type="EMBL" id="MCO7546673.1"/>
    </source>
</evidence>
<comment type="subcellular location">
    <subcellularLocation>
        <location evidence="1">Membrane</location>
        <topology evidence="1">Multi-pass membrane protein</topology>
    </subcellularLocation>
</comment>
<dbReference type="FunFam" id="1.10.287.950:FF:000001">
    <property type="entry name" value="Methyl-accepting chemotaxis sensory transducer"/>
    <property type="match status" value="1"/>
</dbReference>
<dbReference type="GO" id="GO:0016020">
    <property type="term" value="C:membrane"/>
    <property type="evidence" value="ECO:0007669"/>
    <property type="project" value="UniProtKB-SubCell"/>
</dbReference>
<reference evidence="13" key="1">
    <citation type="submission" date="2022-06" db="EMBL/GenBank/DDBJ databases">
        <title>Detection of beta-lactamases in bacteria of animal origin.</title>
        <authorList>
            <person name="Mlynarcik P."/>
            <person name="Zdarska V."/>
            <person name="Chudobova H."/>
            <person name="Prochazkova P."/>
            <person name="Hricova K."/>
            <person name="Mezerova K."/>
            <person name="Bardon J."/>
            <person name="Dolejska M."/>
            <person name="Sukkar I."/>
            <person name="Kolar M."/>
        </authorList>
    </citation>
    <scope>NUCLEOTIDE SEQUENCE</scope>
    <source>
        <strain evidence="13">S 300-3</strain>
    </source>
</reference>
<protein>
    <submittedName>
        <fullName evidence="13">Methyl-accepting chemotaxis protein</fullName>
    </submittedName>
</protein>
<dbReference type="Pfam" id="PF00015">
    <property type="entry name" value="MCPsignal"/>
    <property type="match status" value="1"/>
</dbReference>
<dbReference type="GO" id="GO:0004888">
    <property type="term" value="F:transmembrane signaling receptor activity"/>
    <property type="evidence" value="ECO:0007669"/>
    <property type="project" value="InterPro"/>
</dbReference>
<evidence type="ECO:0000259" key="12">
    <source>
        <dbReference type="PROSITE" id="PS51753"/>
    </source>
</evidence>
<keyword evidence="5 9" id="KW-0472">Membrane</keyword>
<dbReference type="GO" id="GO:0007165">
    <property type="term" value="P:signal transduction"/>
    <property type="evidence" value="ECO:0007669"/>
    <property type="project" value="UniProtKB-KW"/>
</dbReference>
<feature type="domain" description="HAMP" evidence="11">
    <location>
        <begin position="311"/>
        <end position="363"/>
    </location>
</feature>
<keyword evidence="3 9" id="KW-0812">Transmembrane</keyword>
<dbReference type="CDD" id="cd06225">
    <property type="entry name" value="HAMP"/>
    <property type="match status" value="1"/>
</dbReference>
<keyword evidence="6 8" id="KW-0807">Transducer</keyword>
<dbReference type="PRINTS" id="PR00260">
    <property type="entry name" value="CHEMTRNSDUCR"/>
</dbReference>
<comment type="similarity">
    <text evidence="7">Belongs to the methyl-accepting chemotaxis (MCP) protein family.</text>
</comment>
<evidence type="ECO:0000259" key="10">
    <source>
        <dbReference type="PROSITE" id="PS50111"/>
    </source>
</evidence>
<evidence type="ECO:0000256" key="9">
    <source>
        <dbReference type="SAM" id="Phobius"/>
    </source>
</evidence>
<dbReference type="PANTHER" id="PTHR32089:SF120">
    <property type="entry name" value="METHYL-ACCEPTING CHEMOTAXIS PROTEIN TLPQ"/>
    <property type="match status" value="1"/>
</dbReference>
<organism evidence="13 14">
    <name type="scientific">Stutzerimonas nitrititolerans</name>
    <dbReference type="NCBI Taxonomy" id="2482751"/>
    <lineage>
        <taxon>Bacteria</taxon>
        <taxon>Pseudomonadati</taxon>
        <taxon>Pseudomonadota</taxon>
        <taxon>Gammaproteobacteria</taxon>
        <taxon>Pseudomonadales</taxon>
        <taxon>Pseudomonadaceae</taxon>
        <taxon>Stutzerimonas</taxon>
    </lineage>
</organism>
<sequence>MKNLKVALKLAVGFGAVVVLTIIVAIIGTRSLDTLSSRSDKALASYDLLNEANHVRHLQSVFSATGDRALVAELDQFIEQILEAAKATKRTFTSADDIQNIDTIVSAMLGYQTSFHRVVDARVQRDNNARQWLQAGAEADRLAGELESDLAGTPDAPVMHFDAQQAGLALAAIELAKQNRQLRFAVSIYRGSETDEALQAMTRQFEASREAYRLLDSKFVGEQAEKHRQFQTQVEEYIGLIAKMPALVEQERQARRDMDASFQRAYASVGQIVEGQIAKSKADAVASDILMFSVTALALVLAGLISWLIVRQITRPLKNALSIAEAIGAGDMTEVAVERRGDEFGALLGSLDKTRQNLRGLLLHVTDSTIQLASAAEELSAVTEQTSAGVSSQRQETDQVATAMNEMAATVHEVAQNAQEASSAAQRADSQAAHGSVVLQRALTQIGKLTDEVSLSTDAVNRLNEESVSISTVLTVINGIAEQTNLLALNAAIEAARAGEAGRGFAVVADEVRGLAQRTQESTAQIEQLIAGLQSRARGASDMMNASNTLAQDTVVLAREVETGLNDVVQTISLIQAMNMQIATAAEEQSSVAEEINRSVLNVRDVAEQSAAAVEETAASTAELARLGNELQSRVSFFKV</sequence>
<dbReference type="CDD" id="cd11386">
    <property type="entry name" value="MCP_signal"/>
    <property type="match status" value="1"/>
</dbReference>
<evidence type="ECO:0000256" key="5">
    <source>
        <dbReference type="ARBA" id="ARBA00023136"/>
    </source>
</evidence>
<dbReference type="SMART" id="SM00304">
    <property type="entry name" value="HAMP"/>
    <property type="match status" value="2"/>
</dbReference>
<dbReference type="SUPFAM" id="SSF58104">
    <property type="entry name" value="Methyl-accepting chemotaxis protein (MCP) signaling domain"/>
    <property type="match status" value="1"/>
</dbReference>
<dbReference type="GO" id="GO:0006935">
    <property type="term" value="P:chemotaxis"/>
    <property type="evidence" value="ECO:0007669"/>
    <property type="project" value="UniProtKB-KW"/>
</dbReference>
<dbReference type="Pfam" id="PF16591">
    <property type="entry name" value="HBM"/>
    <property type="match status" value="1"/>
</dbReference>
<evidence type="ECO:0000256" key="1">
    <source>
        <dbReference type="ARBA" id="ARBA00004141"/>
    </source>
</evidence>
<evidence type="ECO:0000256" key="4">
    <source>
        <dbReference type="ARBA" id="ARBA00022989"/>
    </source>
</evidence>
<evidence type="ECO:0000259" key="11">
    <source>
        <dbReference type="PROSITE" id="PS50885"/>
    </source>
</evidence>
<evidence type="ECO:0000256" key="6">
    <source>
        <dbReference type="ARBA" id="ARBA00023224"/>
    </source>
</evidence>
<dbReference type="PROSITE" id="PS50885">
    <property type="entry name" value="HAMP"/>
    <property type="match status" value="1"/>
</dbReference>
<feature type="transmembrane region" description="Helical" evidence="9">
    <location>
        <begin position="6"/>
        <end position="28"/>
    </location>
</feature>
<dbReference type="PANTHER" id="PTHR32089">
    <property type="entry name" value="METHYL-ACCEPTING CHEMOTAXIS PROTEIN MCPB"/>
    <property type="match status" value="1"/>
</dbReference>
<dbReference type="AlphaFoldDB" id="A0AA42BHZ0"/>
<accession>A0AA42BHZ0</accession>
<keyword evidence="4 9" id="KW-1133">Transmembrane helix</keyword>
<evidence type="ECO:0000256" key="3">
    <source>
        <dbReference type="ARBA" id="ARBA00022692"/>
    </source>
</evidence>
<dbReference type="EMBL" id="JAMYBS010000030">
    <property type="protein sequence ID" value="MCO7546673.1"/>
    <property type="molecule type" value="Genomic_DNA"/>
</dbReference>
<evidence type="ECO:0000313" key="14">
    <source>
        <dbReference type="Proteomes" id="UP001165292"/>
    </source>
</evidence>
<evidence type="ECO:0000256" key="7">
    <source>
        <dbReference type="ARBA" id="ARBA00029447"/>
    </source>
</evidence>
<comment type="caution">
    <text evidence="13">The sequence shown here is derived from an EMBL/GenBank/DDBJ whole genome shotgun (WGS) entry which is preliminary data.</text>
</comment>
<dbReference type="SMART" id="SM00283">
    <property type="entry name" value="MA"/>
    <property type="match status" value="1"/>
</dbReference>
<keyword evidence="2" id="KW-0145">Chemotaxis</keyword>
<dbReference type="Proteomes" id="UP001165292">
    <property type="component" value="Unassembled WGS sequence"/>
</dbReference>
<dbReference type="Gene3D" id="1.10.287.950">
    <property type="entry name" value="Methyl-accepting chemotaxis protein"/>
    <property type="match status" value="1"/>
</dbReference>
<evidence type="ECO:0000256" key="2">
    <source>
        <dbReference type="ARBA" id="ARBA00022500"/>
    </source>
</evidence>
<dbReference type="RefSeq" id="WP_253164465.1">
    <property type="nucleotide sequence ID" value="NZ_DAMAGG010000020.1"/>
</dbReference>
<proteinExistence type="inferred from homology"/>
<dbReference type="Gene3D" id="1.20.1440.210">
    <property type="match status" value="1"/>
</dbReference>
<dbReference type="SMART" id="SM01358">
    <property type="entry name" value="HBM"/>
    <property type="match status" value="1"/>
</dbReference>
<dbReference type="Pfam" id="PF00672">
    <property type="entry name" value="HAMP"/>
    <property type="match status" value="1"/>
</dbReference>
<feature type="domain" description="HBM" evidence="12">
    <location>
        <begin position="37"/>
        <end position="284"/>
    </location>
</feature>
<name>A0AA42BHZ0_9GAMM</name>
<evidence type="ECO:0000256" key="8">
    <source>
        <dbReference type="PROSITE-ProRule" id="PRU00284"/>
    </source>
</evidence>